<reference evidence="3 4" key="1">
    <citation type="submission" date="2014-07" db="EMBL/GenBank/DDBJ databases">
        <authorList>
            <person name="Urmite Genomes Urmite Genomes"/>
        </authorList>
    </citation>
    <scope>NUCLEOTIDE SEQUENCE [LARGE SCALE GENOMIC DNA]</scope>
    <source>
        <strain evidence="3 4">13MG44_air</strain>
    </source>
</reference>
<gene>
    <name evidence="3" type="ORF">BN1048_00320</name>
</gene>
<accession>A0A078LYZ7</accession>
<dbReference type="Pfam" id="PF06054">
    <property type="entry name" value="CoiA_nuc"/>
    <property type="match status" value="1"/>
</dbReference>
<organism evidence="3 4">
    <name type="scientific">Jeotgalicoccus saudimassiliensis</name>
    <dbReference type="NCBI Taxonomy" id="1461582"/>
    <lineage>
        <taxon>Bacteria</taxon>
        <taxon>Bacillati</taxon>
        <taxon>Bacillota</taxon>
        <taxon>Bacilli</taxon>
        <taxon>Bacillales</taxon>
        <taxon>Staphylococcaceae</taxon>
        <taxon>Jeotgalicoccus</taxon>
    </lineage>
</organism>
<sequence length="324" mass="37975">MFIANDEDGIQVLAHDAVKSAKYFCPVCSMPVVLKAGNIKVPHFSHHHILQCSRYLYKRESVLHLKLKHDLYLELNRHYNTAMEYYLESIEQIPDLLIEYDLALEIQLSRISPELILSRTEGYYKLGMRVIWLLDEKEIKTDGTYIHLNHFQLATMTGNAIYTVDTETLVITAWHIGHSGGLNRFTYQTERLVTAELLAYKPCPEWSETHLLSKSAVKRLIQREKAQKSVLNPTLTYMYQLAMASDDFPEFLYITSFEERYILNSPIEWKLYIYYHLSNGIFDRDQFTDFIRLRSISNIPDKKTVVRSLLVFYLKVFRISKDIA</sequence>
<name>A0A078LYZ7_9STAP</name>
<evidence type="ECO:0000259" key="2">
    <source>
        <dbReference type="Pfam" id="PF25164"/>
    </source>
</evidence>
<feature type="domain" description="Competence protein CoiA-like N-terminal" evidence="2">
    <location>
        <begin position="19"/>
        <end position="53"/>
    </location>
</feature>
<dbReference type="EMBL" id="CCSE01000001">
    <property type="protein sequence ID" value="CDZ99195.1"/>
    <property type="molecule type" value="Genomic_DNA"/>
</dbReference>
<dbReference type="Pfam" id="PF25164">
    <property type="entry name" value="CoiA_N"/>
    <property type="match status" value="1"/>
</dbReference>
<dbReference type="STRING" id="1461582.BN1048_00320"/>
<evidence type="ECO:0000259" key="1">
    <source>
        <dbReference type="Pfam" id="PF06054"/>
    </source>
</evidence>
<dbReference type="InterPro" id="IPR010330">
    <property type="entry name" value="CoiA_nuc"/>
</dbReference>
<dbReference type="Proteomes" id="UP000044136">
    <property type="component" value="Unassembled WGS sequence"/>
</dbReference>
<evidence type="ECO:0000313" key="3">
    <source>
        <dbReference type="EMBL" id="CDZ99195.1"/>
    </source>
</evidence>
<protein>
    <submittedName>
        <fullName evidence="3">Competence protein CoiA-like family protein</fullName>
    </submittedName>
</protein>
<dbReference type="InterPro" id="IPR057253">
    <property type="entry name" value="CoiA-like_N"/>
</dbReference>
<evidence type="ECO:0000313" key="4">
    <source>
        <dbReference type="Proteomes" id="UP000044136"/>
    </source>
</evidence>
<dbReference type="OrthoDB" id="3784230at2"/>
<keyword evidence="4" id="KW-1185">Reference proteome</keyword>
<dbReference type="RefSeq" id="WP_035807702.1">
    <property type="nucleotide sequence ID" value="NZ_CCSE01000001.1"/>
</dbReference>
<proteinExistence type="predicted"/>
<dbReference type="HOGENOM" id="CLU_073594_0_0_9"/>
<dbReference type="eggNOG" id="COG4469">
    <property type="taxonomic scope" value="Bacteria"/>
</dbReference>
<dbReference type="AlphaFoldDB" id="A0A078LYZ7"/>
<feature type="domain" description="Competence protein CoiA nuclease-like" evidence="1">
    <location>
        <begin position="60"/>
        <end position="158"/>
    </location>
</feature>